<feature type="domain" description="DUF6950" evidence="1">
    <location>
        <begin position="2"/>
        <end position="129"/>
    </location>
</feature>
<organism evidence="2">
    <name type="scientific">Pseudo-nitzschia multiseries DNA virus</name>
    <dbReference type="NCBI Taxonomy" id="2364897"/>
    <lineage>
        <taxon>Viruses</taxon>
    </lineage>
</organism>
<name>A0A678W304_9VIRU</name>
<protein>
    <recommendedName>
        <fullName evidence="1">DUF6950 domain-containing protein</fullName>
    </recommendedName>
</protein>
<sequence length="130" mass="14195">MQRADDWQTGLNNWASKTHGTPFSWKRANCGFLVADAAVAMGLPDPAKKFRRWTIARLKVLSARGLINAVPYEEQPVAMARRGDWLAYESGGDEPALAVCMGKDAIGFSTATQRVITVPTLNAVKSFRVG</sequence>
<dbReference type="InterPro" id="IPR053802">
    <property type="entry name" value="DUF6950"/>
</dbReference>
<evidence type="ECO:0000259" key="1">
    <source>
        <dbReference type="Pfam" id="PF22262"/>
    </source>
</evidence>
<dbReference type="Pfam" id="PF22262">
    <property type="entry name" value="DUF6950"/>
    <property type="match status" value="1"/>
</dbReference>
<gene>
    <name evidence="2" type="ORF">PmDNAV1_gp31</name>
</gene>
<evidence type="ECO:0000313" key="2">
    <source>
        <dbReference type="EMBL" id="AYD75915.1"/>
    </source>
</evidence>
<proteinExistence type="predicted"/>
<reference evidence="2" key="1">
    <citation type="submission" date="2018-01" db="EMBL/GenBank/DDBJ databases">
        <title>A diatom virus reveals a new lineage of giant single stranded DNA viruses originating from double stranded DNA phage.</title>
        <authorList>
            <person name="Carlson M.C.G."/>
            <person name="Frischkorn K.R."/>
            <person name="Brumfield S."/>
            <person name="Rocap G."/>
        </authorList>
    </citation>
    <scope>NUCLEOTIDE SEQUENCE</scope>
    <source>
        <strain evidence="2">PmDNAV1</strain>
    </source>
</reference>
<dbReference type="EMBL" id="MG841150">
    <property type="protein sequence ID" value="AYD75915.1"/>
    <property type="molecule type" value="Genomic_DNA"/>
</dbReference>
<accession>A0A678W304</accession>